<evidence type="ECO:0000313" key="8">
    <source>
        <dbReference type="EMBL" id="EDM97357.1"/>
    </source>
</evidence>
<dbReference type="Pfam" id="PF13186">
    <property type="entry name" value="SPASM"/>
    <property type="match status" value="1"/>
</dbReference>
<sequence>MRNLSVLVKPSSHLCNIACQYCFYRDAEKLRQGDNRTLMSEDTLETLVRRAFAFADGTVTFVFQGGEPTLMGIDFYRTFFSLAEQYNTKGCVMEVSIQTNGVLLDEAWLTLLREHHVLVGLSFDGLPQVHDKYRVDRQETGTSEAALRAIRAMQRAGVEFNVLMVVTRDLARRPRECYRFLKSLGVKYAQIIPALDPYGADKCSQGYSLSRSALQSFLVQLFDLWYEDFLHHKALCITYFENIVYKMMGKPFQNCAMSGMCALEMVVEADGTVYPCDFYVSDEWEMGNLRDKSFEELIASQAASRFLTESVSVGIRCRGCQWLGLCYGSCRRYQLKSGGAYENYYCGAYRVFFDHAGGKMKQLADALTK</sequence>
<dbReference type="Pfam" id="PF04055">
    <property type="entry name" value="Radical_SAM"/>
    <property type="match status" value="1"/>
</dbReference>
<dbReference type="InterPro" id="IPR034485">
    <property type="entry name" value="Anaerobic_Cys-type_sulfatase-m"/>
</dbReference>
<accession>A6P2X2</accession>
<dbReference type="EMBL" id="AAXG02000058">
    <property type="protein sequence ID" value="EDM97357.1"/>
    <property type="molecule type" value="Genomic_DNA"/>
</dbReference>
<dbReference type="InterPro" id="IPR058240">
    <property type="entry name" value="rSAM_sf"/>
</dbReference>
<reference evidence="8 9" key="2">
    <citation type="submission" date="2007-06" db="EMBL/GenBank/DDBJ databases">
        <title>Draft genome sequence of Pseudoflavonifractor capillosus ATCC 29799.</title>
        <authorList>
            <person name="Sudarsanam P."/>
            <person name="Ley R."/>
            <person name="Guruge J."/>
            <person name="Turnbaugh P.J."/>
            <person name="Mahowald M."/>
            <person name="Liep D."/>
            <person name="Gordon J."/>
        </authorList>
    </citation>
    <scope>NUCLEOTIDE SEQUENCE [LARGE SCALE GENOMIC DNA]</scope>
    <source>
        <strain evidence="8 9">ATCC 29799</strain>
    </source>
</reference>
<keyword evidence="2" id="KW-0949">S-adenosyl-L-methionine</keyword>
<dbReference type="GO" id="GO:0046872">
    <property type="term" value="F:metal ion binding"/>
    <property type="evidence" value="ECO:0007669"/>
    <property type="project" value="UniProtKB-KW"/>
</dbReference>
<feature type="domain" description="Radical SAM core" evidence="7">
    <location>
        <begin position="1"/>
        <end position="227"/>
    </location>
</feature>
<keyword evidence="8" id="KW-0560">Oxidoreductase</keyword>
<dbReference type="EC" id="1.1.99.-" evidence="8"/>
<dbReference type="SUPFAM" id="SSF102114">
    <property type="entry name" value="Radical SAM enzymes"/>
    <property type="match status" value="1"/>
</dbReference>
<comment type="caution">
    <text evidence="8">The sequence shown here is derived from an EMBL/GenBank/DDBJ whole genome shotgun (WGS) entry which is preliminary data.</text>
</comment>
<dbReference type="Proteomes" id="UP000003639">
    <property type="component" value="Unassembled WGS sequence"/>
</dbReference>
<proteinExistence type="inferred from homology"/>
<comment type="cofactor">
    <cofactor evidence="1">
        <name>[4Fe-4S] cluster</name>
        <dbReference type="ChEBI" id="CHEBI:49883"/>
    </cofactor>
</comment>
<keyword evidence="4" id="KW-0408">Iron</keyword>
<dbReference type="GO" id="GO:0051536">
    <property type="term" value="F:iron-sulfur cluster binding"/>
    <property type="evidence" value="ECO:0007669"/>
    <property type="project" value="UniProtKB-KW"/>
</dbReference>
<dbReference type="NCBIfam" id="TIGR03942">
    <property type="entry name" value="sulfatase_rSAM"/>
    <property type="match status" value="1"/>
</dbReference>
<dbReference type="Gene3D" id="3.20.20.70">
    <property type="entry name" value="Aldolase class I"/>
    <property type="match status" value="1"/>
</dbReference>
<dbReference type="CDD" id="cd01335">
    <property type="entry name" value="Radical_SAM"/>
    <property type="match status" value="1"/>
</dbReference>
<evidence type="ECO:0000259" key="7">
    <source>
        <dbReference type="PROSITE" id="PS51918"/>
    </source>
</evidence>
<dbReference type="PANTHER" id="PTHR43273:SF3">
    <property type="entry name" value="ANAEROBIC SULFATASE-MATURATING ENZYME HOMOLOG ASLB-RELATED"/>
    <property type="match status" value="1"/>
</dbReference>
<dbReference type="InterPro" id="IPR013785">
    <property type="entry name" value="Aldolase_TIM"/>
</dbReference>
<evidence type="ECO:0000256" key="4">
    <source>
        <dbReference type="ARBA" id="ARBA00023004"/>
    </source>
</evidence>
<evidence type="ECO:0000256" key="1">
    <source>
        <dbReference type="ARBA" id="ARBA00001966"/>
    </source>
</evidence>
<dbReference type="SFLD" id="SFLDS00029">
    <property type="entry name" value="Radical_SAM"/>
    <property type="match status" value="1"/>
</dbReference>
<dbReference type="PANTHER" id="PTHR43273">
    <property type="entry name" value="ANAEROBIC SULFATASE-MATURATING ENZYME HOMOLOG ASLB-RELATED"/>
    <property type="match status" value="1"/>
</dbReference>
<dbReference type="STRING" id="411467.BACCAP_04856"/>
<organism evidence="8 9">
    <name type="scientific">Pseudoflavonifractor capillosus ATCC 29799</name>
    <dbReference type="NCBI Taxonomy" id="411467"/>
    <lineage>
        <taxon>Bacteria</taxon>
        <taxon>Bacillati</taxon>
        <taxon>Bacillota</taxon>
        <taxon>Clostridia</taxon>
        <taxon>Eubacteriales</taxon>
        <taxon>Oscillospiraceae</taxon>
        <taxon>Pseudoflavonifractor</taxon>
    </lineage>
</organism>
<gene>
    <name evidence="8" type="ORF">BACCAP_04856</name>
</gene>
<dbReference type="SFLD" id="SFLDG01067">
    <property type="entry name" value="SPASM/twitch_domain_containing"/>
    <property type="match status" value="1"/>
</dbReference>
<keyword evidence="5" id="KW-0411">Iron-sulfur</keyword>
<reference evidence="8 9" key="1">
    <citation type="submission" date="2007-04" db="EMBL/GenBank/DDBJ databases">
        <authorList>
            <person name="Fulton L."/>
            <person name="Clifton S."/>
            <person name="Fulton B."/>
            <person name="Xu J."/>
            <person name="Minx P."/>
            <person name="Pepin K.H."/>
            <person name="Johnson M."/>
            <person name="Thiruvilangam P."/>
            <person name="Bhonagiri V."/>
            <person name="Nash W.E."/>
            <person name="Mardis E.R."/>
            <person name="Wilson R.K."/>
        </authorList>
    </citation>
    <scope>NUCLEOTIDE SEQUENCE [LARGE SCALE GENOMIC DNA]</scope>
    <source>
        <strain evidence="8 9">ATCC 29799</strain>
    </source>
</reference>
<protein>
    <submittedName>
        <fullName evidence="8">Anaerobic sulfatase maturase</fullName>
        <ecNumber evidence="8">1.1.99.-</ecNumber>
    </submittedName>
</protein>
<dbReference type="RefSeq" id="WP_006575297.1">
    <property type="nucleotide sequence ID" value="NZ_AAXG02000058.1"/>
</dbReference>
<dbReference type="GO" id="GO:0016491">
    <property type="term" value="F:oxidoreductase activity"/>
    <property type="evidence" value="ECO:0007669"/>
    <property type="project" value="UniProtKB-KW"/>
</dbReference>
<evidence type="ECO:0000256" key="3">
    <source>
        <dbReference type="ARBA" id="ARBA00022723"/>
    </source>
</evidence>
<dbReference type="InterPro" id="IPR023885">
    <property type="entry name" value="4Fe4S-binding_SPASM_dom"/>
</dbReference>
<dbReference type="PROSITE" id="PS51918">
    <property type="entry name" value="RADICAL_SAM"/>
    <property type="match status" value="1"/>
</dbReference>
<evidence type="ECO:0000313" key="9">
    <source>
        <dbReference type="Proteomes" id="UP000003639"/>
    </source>
</evidence>
<dbReference type="eggNOG" id="COG0641">
    <property type="taxonomic scope" value="Bacteria"/>
</dbReference>
<dbReference type="SFLD" id="SFLDG01072">
    <property type="entry name" value="dehydrogenase_like"/>
    <property type="match status" value="1"/>
</dbReference>
<dbReference type="SFLD" id="SFLDG01384">
    <property type="entry name" value="thioether_bond_formation_requi"/>
    <property type="match status" value="1"/>
</dbReference>
<comment type="similarity">
    <text evidence="6">Belongs to the radical SAM superfamily. Anaerobic sulfatase-maturating enzyme family.</text>
</comment>
<keyword evidence="9" id="KW-1185">Reference proteome</keyword>
<dbReference type="AlphaFoldDB" id="A6P2X2"/>
<dbReference type="SFLD" id="SFLDG01386">
    <property type="entry name" value="main_SPASM_domain-containing"/>
    <property type="match status" value="1"/>
</dbReference>
<dbReference type="NCBIfam" id="TIGR04085">
    <property type="entry name" value="rSAM_more_4Fe4S"/>
    <property type="match status" value="1"/>
</dbReference>
<dbReference type="InterPro" id="IPR007197">
    <property type="entry name" value="rSAM"/>
</dbReference>
<evidence type="ECO:0000256" key="2">
    <source>
        <dbReference type="ARBA" id="ARBA00022691"/>
    </source>
</evidence>
<dbReference type="OrthoDB" id="9808591at2"/>
<dbReference type="SFLD" id="SFLDF00289">
    <property type="entry name" value="anaerobic_Cys-type_sulfatase-m"/>
    <property type="match status" value="1"/>
</dbReference>
<evidence type="ECO:0000256" key="6">
    <source>
        <dbReference type="ARBA" id="ARBA00023601"/>
    </source>
</evidence>
<dbReference type="InterPro" id="IPR023867">
    <property type="entry name" value="Sulphatase_maturase_rSAM"/>
</dbReference>
<name>A6P2X2_9FIRM</name>
<keyword evidence="3" id="KW-0479">Metal-binding</keyword>
<evidence type="ECO:0000256" key="5">
    <source>
        <dbReference type="ARBA" id="ARBA00023014"/>
    </source>
</evidence>